<proteinExistence type="predicted"/>
<evidence type="ECO:0000313" key="2">
    <source>
        <dbReference type="EMBL" id="CUA82220.1"/>
    </source>
</evidence>
<sequence length="86" mass="9790">MRQGSCHEPEETTVPPADQVTPLTEQENGVDPRRPRVPRQPHERDESPDSQQGYEDARIEQAHDDLENGLVDTDRRGPGDQSYVDR</sequence>
<feature type="region of interest" description="Disordered" evidence="1">
    <location>
        <begin position="1"/>
        <end position="86"/>
    </location>
</feature>
<feature type="compositionally biased region" description="Basic and acidic residues" evidence="1">
    <location>
        <begin position="55"/>
        <end position="86"/>
    </location>
</feature>
<dbReference type="AlphaFoldDB" id="A0A0K6GTX9"/>
<dbReference type="RefSeq" id="WP_141656701.1">
    <property type="nucleotide sequence ID" value="NZ_CYHA01000002.1"/>
</dbReference>
<dbReference type="OrthoDB" id="8852824at2"/>
<feature type="compositionally biased region" description="Basic and acidic residues" evidence="1">
    <location>
        <begin position="30"/>
        <end position="47"/>
    </location>
</feature>
<organism evidence="2 3">
    <name type="scientific">Gulbenkiania indica</name>
    <dbReference type="NCBI Taxonomy" id="375574"/>
    <lineage>
        <taxon>Bacteria</taxon>
        <taxon>Pseudomonadati</taxon>
        <taxon>Pseudomonadota</taxon>
        <taxon>Betaproteobacteria</taxon>
        <taxon>Neisseriales</taxon>
        <taxon>Chromobacteriaceae</taxon>
        <taxon>Gulbenkiania</taxon>
    </lineage>
</organism>
<protein>
    <submittedName>
        <fullName evidence="2">Uncharacterized protein</fullName>
    </submittedName>
</protein>
<accession>A0A0K6GTX9</accession>
<evidence type="ECO:0000313" key="3">
    <source>
        <dbReference type="Proteomes" id="UP000243535"/>
    </source>
</evidence>
<dbReference type="Proteomes" id="UP000243535">
    <property type="component" value="Unassembled WGS sequence"/>
</dbReference>
<name>A0A0K6GTX9_9NEIS</name>
<evidence type="ECO:0000256" key="1">
    <source>
        <dbReference type="SAM" id="MobiDB-lite"/>
    </source>
</evidence>
<keyword evidence="3" id="KW-1185">Reference proteome</keyword>
<reference evidence="3" key="1">
    <citation type="submission" date="2015-08" db="EMBL/GenBank/DDBJ databases">
        <authorList>
            <person name="Varghese N."/>
        </authorList>
    </citation>
    <scope>NUCLEOTIDE SEQUENCE [LARGE SCALE GENOMIC DNA]</scope>
    <source>
        <strain evidence="3">DSM 17901</strain>
    </source>
</reference>
<gene>
    <name evidence="2" type="ORF">Ga0061063_1085</name>
</gene>
<feature type="compositionally biased region" description="Basic and acidic residues" evidence="1">
    <location>
        <begin position="1"/>
        <end position="10"/>
    </location>
</feature>
<dbReference type="EMBL" id="CYHA01000002">
    <property type="protein sequence ID" value="CUA82220.1"/>
    <property type="molecule type" value="Genomic_DNA"/>
</dbReference>